<dbReference type="Gene3D" id="3.90.110.10">
    <property type="entry name" value="Lactate dehydrogenase/glycoside hydrolase, family 4, C-terminal"/>
    <property type="match status" value="1"/>
</dbReference>
<proteinExistence type="inferred from homology"/>
<dbReference type="GO" id="GO:0005975">
    <property type="term" value="P:carbohydrate metabolic process"/>
    <property type="evidence" value="ECO:0007669"/>
    <property type="project" value="InterPro"/>
</dbReference>
<evidence type="ECO:0000313" key="12">
    <source>
        <dbReference type="EMBL" id="AHM79963.1"/>
    </source>
</evidence>
<keyword evidence="4 10" id="KW-0520">NAD</keyword>
<evidence type="ECO:0000256" key="10">
    <source>
        <dbReference type="RuleBase" id="RU361152"/>
    </source>
</evidence>
<dbReference type="AlphaFoldDB" id="W8UWC4"/>
<reference evidence="12 13" key="1">
    <citation type="journal article" date="2014" name="Proc. Natl. Acad. Sci. U.S.A.">
        <title>Molecular dissection of the evolution of carbapenem-resistant multilocus sequence type 258 Klebsiella pneumoniae.</title>
        <authorList>
            <person name="Deleo F.R."/>
            <person name="Chen L."/>
            <person name="Porcella S.F."/>
            <person name="Martens C.A."/>
            <person name="Kobayashi S.D."/>
            <person name="Porter A.R."/>
            <person name="Chavda K.D."/>
            <person name="Jacobs M.R."/>
            <person name="Mathema B."/>
            <person name="Olsen R.J."/>
            <person name="Bonomo R.A."/>
            <person name="Musser J.M."/>
            <person name="Kreiswirth B.N."/>
        </authorList>
    </citation>
    <scope>NUCLEOTIDE SEQUENCE [LARGE SCALE GENOMIC DNA]</scope>
    <source>
        <strain evidence="12">30684/NJST258_2</strain>
    </source>
</reference>
<dbReference type="InterPro" id="IPR019802">
    <property type="entry name" value="GlycHydrolase_4_CS"/>
</dbReference>
<dbReference type="KEGG" id="kps:KPNJ2_03183"/>
<name>W8UWC4_KLEPN</name>
<evidence type="ECO:0000256" key="7">
    <source>
        <dbReference type="PIRSR" id="PIRSR601088-2"/>
    </source>
</evidence>
<gene>
    <name evidence="12" type="ORF">KPNJ2_03183</name>
</gene>
<dbReference type="Pfam" id="PF02056">
    <property type="entry name" value="Glyco_hydro_4"/>
    <property type="match status" value="1"/>
</dbReference>
<feature type="binding site" evidence="8">
    <location>
        <position position="231"/>
    </location>
    <ligand>
        <name>Mn(2+)</name>
        <dbReference type="ChEBI" id="CHEBI:29035"/>
    </ligand>
</feature>
<organism evidence="12 13">
    <name type="scientific">Klebsiella pneumoniae 30684/NJST258_2</name>
    <dbReference type="NCBI Taxonomy" id="1420013"/>
    <lineage>
        <taxon>Bacteria</taxon>
        <taxon>Pseudomonadati</taxon>
        <taxon>Pseudomonadota</taxon>
        <taxon>Gammaproteobacteria</taxon>
        <taxon>Enterobacterales</taxon>
        <taxon>Enterobacteriaceae</taxon>
        <taxon>Klebsiella/Raoultella group</taxon>
        <taxon>Klebsiella</taxon>
        <taxon>Klebsiella pneumoniae complex</taxon>
    </lineage>
</organism>
<dbReference type="InterPro" id="IPR036291">
    <property type="entry name" value="NAD(P)-bd_dom_sf"/>
</dbReference>
<feature type="domain" description="Glycosyl hydrolase family 4 C-terminal" evidence="11">
    <location>
        <begin position="226"/>
        <end position="441"/>
    </location>
</feature>
<dbReference type="PATRIC" id="fig|1420013.3.peg.2990"/>
<evidence type="ECO:0000313" key="13">
    <source>
        <dbReference type="Proteomes" id="UP000019586"/>
    </source>
</evidence>
<keyword evidence="3 10" id="KW-0378">Hydrolase</keyword>
<evidence type="ECO:0000256" key="8">
    <source>
        <dbReference type="PIRSR" id="PIRSR601088-3"/>
    </source>
</evidence>
<dbReference type="EMBL" id="CP006918">
    <property type="protein sequence ID" value="AHM79963.1"/>
    <property type="molecule type" value="Genomic_DNA"/>
</dbReference>
<evidence type="ECO:0000256" key="4">
    <source>
        <dbReference type="ARBA" id="ARBA00023027"/>
    </source>
</evidence>
<dbReference type="GO" id="GO:0004553">
    <property type="term" value="F:hydrolase activity, hydrolyzing O-glycosyl compounds"/>
    <property type="evidence" value="ECO:0007669"/>
    <property type="project" value="InterPro"/>
</dbReference>
<dbReference type="SUPFAM" id="SSF51735">
    <property type="entry name" value="NAD(P)-binding Rossmann-fold domains"/>
    <property type="match status" value="1"/>
</dbReference>
<accession>W8UWC4</accession>
<keyword evidence="8" id="KW-0170">Cobalt</keyword>
<dbReference type="GO" id="GO:0046872">
    <property type="term" value="F:metal ion binding"/>
    <property type="evidence" value="ECO:0007669"/>
    <property type="project" value="UniProtKB-KW"/>
</dbReference>
<dbReference type="InterPro" id="IPR015955">
    <property type="entry name" value="Lactate_DH/Glyco_Ohase_4_C"/>
</dbReference>
<keyword evidence="8" id="KW-0408">Iron</keyword>
<dbReference type="Gene3D" id="3.40.50.720">
    <property type="entry name" value="NAD(P)-binding Rossmann-like Domain"/>
    <property type="match status" value="1"/>
</dbReference>
<evidence type="ECO:0000259" key="11">
    <source>
        <dbReference type="Pfam" id="PF11975"/>
    </source>
</evidence>
<evidence type="ECO:0000256" key="2">
    <source>
        <dbReference type="ARBA" id="ARBA00022723"/>
    </source>
</evidence>
<dbReference type="PROSITE" id="PS01324">
    <property type="entry name" value="GLYCOSYL_HYDROL_F4"/>
    <property type="match status" value="1"/>
</dbReference>
<keyword evidence="5 8" id="KW-0464">Manganese</keyword>
<evidence type="ECO:0000256" key="9">
    <source>
        <dbReference type="PIRSR" id="PIRSR601088-4"/>
    </source>
</evidence>
<dbReference type="PRINTS" id="PR00732">
    <property type="entry name" value="GLHYDRLASE4"/>
</dbReference>
<dbReference type="Pfam" id="PF11975">
    <property type="entry name" value="Glyco_hydro_4C"/>
    <property type="match status" value="1"/>
</dbReference>
<dbReference type="CDD" id="cd05296">
    <property type="entry name" value="GH4_P_beta_glucosidase"/>
    <property type="match status" value="1"/>
</dbReference>
<evidence type="ECO:0000256" key="5">
    <source>
        <dbReference type="ARBA" id="ARBA00023211"/>
    </source>
</evidence>
<protein>
    <recommendedName>
        <fullName evidence="11">Glycosyl hydrolase family 4 C-terminal domain-containing protein</fullName>
    </recommendedName>
</protein>
<feature type="binding site" evidence="7">
    <location>
        <position position="179"/>
    </location>
    <ligand>
        <name>substrate</name>
    </ligand>
</feature>
<comment type="similarity">
    <text evidence="1 10">Belongs to the glycosyl hydrolase 4 family.</text>
</comment>
<dbReference type="GO" id="GO:0016616">
    <property type="term" value="F:oxidoreductase activity, acting on the CH-OH group of donors, NAD or NADP as acceptor"/>
    <property type="evidence" value="ECO:0007669"/>
    <property type="project" value="InterPro"/>
</dbReference>
<keyword evidence="8" id="KW-0533">Nickel</keyword>
<sequence>MSSCIGRFNSFVRPVLPVLNSYIVTKPRYTMSGLKIVVIGGGSSYTPELIEGLLNRYHEMPVASLWLVDIEEGKEKVEIIAGLARRMIAKAGLTIEVVATLDRESALRDADFVCSQFRAGCLDARISDERISLKYGLIGQETNGLGGFANACRTIPIALEIAADMERLCPDAWLLNFTNPSGMVTEAILRHSRIKAVGLCNVPVIMQKGITTLLQCADEKEVVMQVAGLNHFIFVRQILHKGKEWLPEVIAEINAGRDPLVPRNIPPFRWPSHLLQGLGMIPCAYLRYYYMKDDLLRQELAEAGGEGTRGEVVKQLEKILFDQYRDPHLAVKPKALEGRGGQYYSEAACELMNAIYNDKRIIMHVNTRNNGAINGLPDDCAVEVSSLITASGPLPLNVAPFPEDTLRLLQLMKSFERLTIEAALTGNRHTAWRALMLNPLIVSGEKLELALDEVIAENRQWLPAFHA</sequence>
<keyword evidence="2 8" id="KW-0479">Metal-binding</keyword>
<comment type="cofactor">
    <cofactor evidence="10">
        <name>NAD(+)</name>
        <dbReference type="ChEBI" id="CHEBI:57540"/>
    </cofactor>
    <text evidence="10">Binds 1 NAD(+) per subunit.</text>
</comment>
<evidence type="ECO:0000256" key="3">
    <source>
        <dbReference type="ARBA" id="ARBA00022801"/>
    </source>
</evidence>
<dbReference type="SUPFAM" id="SSF56327">
    <property type="entry name" value="LDH C-terminal domain-like"/>
    <property type="match status" value="1"/>
</dbReference>
<dbReference type="HOGENOM" id="CLU_045951_0_1_6"/>
<evidence type="ECO:0000256" key="1">
    <source>
        <dbReference type="ARBA" id="ARBA00010141"/>
    </source>
</evidence>
<evidence type="ECO:0000256" key="6">
    <source>
        <dbReference type="ARBA" id="ARBA00023295"/>
    </source>
</evidence>
<feature type="binding site" evidence="8">
    <location>
        <position position="200"/>
    </location>
    <ligand>
        <name>Mn(2+)</name>
        <dbReference type="ChEBI" id="CHEBI:29035"/>
    </ligand>
</feature>
<dbReference type="InterPro" id="IPR022616">
    <property type="entry name" value="Glyco_hydro_4_C"/>
</dbReference>
<dbReference type="Proteomes" id="UP000019586">
    <property type="component" value="Chromosome"/>
</dbReference>
<feature type="binding site" evidence="7">
    <location>
        <position position="125"/>
    </location>
    <ligand>
        <name>substrate</name>
    </ligand>
</feature>
<feature type="site" description="Increases basicity of active site Tyr" evidence="9">
    <location>
        <position position="141"/>
    </location>
</feature>
<keyword evidence="6 10" id="KW-0326">Glycosidase</keyword>
<dbReference type="InterPro" id="IPR001088">
    <property type="entry name" value="Glyco_hydro_4"/>
</dbReference>
<dbReference type="PANTHER" id="PTHR32092">
    <property type="entry name" value="6-PHOSPHO-BETA-GLUCOSIDASE-RELATED"/>
    <property type="match status" value="1"/>
</dbReference>
<dbReference type="PANTHER" id="PTHR32092:SF5">
    <property type="entry name" value="6-PHOSPHO-BETA-GLUCOSIDASE"/>
    <property type="match status" value="1"/>
</dbReference>